<dbReference type="PANTHER" id="PTHR34573">
    <property type="entry name" value="VKC DOMAIN-CONTAINING PROTEIN"/>
    <property type="match status" value="1"/>
</dbReference>
<evidence type="ECO:0000313" key="3">
    <source>
        <dbReference type="Proteomes" id="UP000729402"/>
    </source>
</evidence>
<evidence type="ECO:0000313" key="2">
    <source>
        <dbReference type="EMBL" id="KAG8047163.1"/>
    </source>
</evidence>
<gene>
    <name evidence="2" type="ORF">GUJ93_ZPchr0008g13122</name>
</gene>
<dbReference type="PANTHER" id="PTHR34573:SF1">
    <property type="entry name" value="VITAMIN K EPOXIDE REDUCTASE DOMAIN-CONTAINING PROTEIN"/>
    <property type="match status" value="1"/>
</dbReference>
<sequence>MDPYPKKWKTDENEAASAFPTDFVVPVATCAVQGGFNYLPLLTSLFPVGGEPVASLPAYHEASNVAFNPVGHFHEHLVCGCRRAGFPRDIYLSYLKLTGSEAFCPVAGGGCGNVLESDDSIVFGIPLPLLGLAAYGLVTTLSLQ</sequence>
<protein>
    <recommendedName>
        <fullName evidence="1">Vitamin K epoxide reductase domain-containing protein</fullName>
    </recommendedName>
</protein>
<accession>A0A8J5VH10</accession>
<organism evidence="2 3">
    <name type="scientific">Zizania palustris</name>
    <name type="common">Northern wild rice</name>
    <dbReference type="NCBI Taxonomy" id="103762"/>
    <lineage>
        <taxon>Eukaryota</taxon>
        <taxon>Viridiplantae</taxon>
        <taxon>Streptophyta</taxon>
        <taxon>Embryophyta</taxon>
        <taxon>Tracheophyta</taxon>
        <taxon>Spermatophyta</taxon>
        <taxon>Magnoliopsida</taxon>
        <taxon>Liliopsida</taxon>
        <taxon>Poales</taxon>
        <taxon>Poaceae</taxon>
        <taxon>BOP clade</taxon>
        <taxon>Oryzoideae</taxon>
        <taxon>Oryzeae</taxon>
        <taxon>Zizaniinae</taxon>
        <taxon>Zizania</taxon>
    </lineage>
</organism>
<feature type="domain" description="Vitamin K epoxide reductase" evidence="1">
    <location>
        <begin position="86"/>
        <end position="143"/>
    </location>
</feature>
<dbReference type="EMBL" id="JAAALK010000290">
    <property type="protein sequence ID" value="KAG8047163.1"/>
    <property type="molecule type" value="Genomic_DNA"/>
</dbReference>
<evidence type="ECO:0000259" key="1">
    <source>
        <dbReference type="Pfam" id="PF07884"/>
    </source>
</evidence>
<dbReference type="Proteomes" id="UP000729402">
    <property type="component" value="Unassembled WGS sequence"/>
</dbReference>
<keyword evidence="3" id="KW-1185">Reference proteome</keyword>
<reference evidence="2" key="1">
    <citation type="journal article" date="2021" name="bioRxiv">
        <title>Whole Genome Assembly and Annotation of Northern Wild Rice, Zizania palustris L., Supports a Whole Genome Duplication in the Zizania Genus.</title>
        <authorList>
            <person name="Haas M."/>
            <person name="Kono T."/>
            <person name="Macchietto M."/>
            <person name="Millas R."/>
            <person name="McGilp L."/>
            <person name="Shao M."/>
            <person name="Duquette J."/>
            <person name="Hirsch C.N."/>
            <person name="Kimball J."/>
        </authorList>
    </citation>
    <scope>NUCLEOTIDE SEQUENCE</scope>
    <source>
        <tissue evidence="2">Fresh leaf tissue</tissue>
    </source>
</reference>
<comment type="caution">
    <text evidence="2">The sequence shown here is derived from an EMBL/GenBank/DDBJ whole genome shotgun (WGS) entry which is preliminary data.</text>
</comment>
<reference evidence="2" key="2">
    <citation type="submission" date="2021-02" db="EMBL/GenBank/DDBJ databases">
        <authorList>
            <person name="Kimball J.A."/>
            <person name="Haas M.W."/>
            <person name="Macchietto M."/>
            <person name="Kono T."/>
            <person name="Duquette J."/>
            <person name="Shao M."/>
        </authorList>
    </citation>
    <scope>NUCLEOTIDE SEQUENCE</scope>
    <source>
        <tissue evidence="2">Fresh leaf tissue</tissue>
    </source>
</reference>
<dbReference type="Pfam" id="PF07884">
    <property type="entry name" value="VKOR"/>
    <property type="match status" value="1"/>
</dbReference>
<dbReference type="OrthoDB" id="343052at2759"/>
<dbReference type="AlphaFoldDB" id="A0A8J5VH10"/>
<proteinExistence type="predicted"/>
<name>A0A8J5VH10_ZIZPA</name>
<dbReference type="InterPro" id="IPR012932">
    <property type="entry name" value="VKOR"/>
</dbReference>